<name>A0A4P9WH44_9FUNG</name>
<dbReference type="OrthoDB" id="10013407at2759"/>
<gene>
    <name evidence="2" type="ORF">BDK51DRAFT_27472</name>
</gene>
<protein>
    <submittedName>
        <fullName evidence="2">Uncharacterized protein</fullName>
    </submittedName>
</protein>
<keyword evidence="1" id="KW-1133">Transmembrane helix</keyword>
<dbReference type="EMBL" id="KZ995585">
    <property type="protein sequence ID" value="RKO90380.1"/>
    <property type="molecule type" value="Genomic_DNA"/>
</dbReference>
<reference evidence="3" key="1">
    <citation type="journal article" date="2018" name="Nat. Microbiol.">
        <title>Leveraging single-cell genomics to expand the fungal tree of life.</title>
        <authorList>
            <person name="Ahrendt S.R."/>
            <person name="Quandt C.A."/>
            <person name="Ciobanu D."/>
            <person name="Clum A."/>
            <person name="Salamov A."/>
            <person name="Andreopoulos B."/>
            <person name="Cheng J.F."/>
            <person name="Woyke T."/>
            <person name="Pelin A."/>
            <person name="Henrissat B."/>
            <person name="Reynolds N.K."/>
            <person name="Benny G.L."/>
            <person name="Smith M.E."/>
            <person name="James T.Y."/>
            <person name="Grigoriev I.V."/>
        </authorList>
    </citation>
    <scope>NUCLEOTIDE SEQUENCE [LARGE SCALE GENOMIC DNA]</scope>
</reference>
<keyword evidence="1" id="KW-0812">Transmembrane</keyword>
<organism evidence="2 3">
    <name type="scientific">Blyttiomyces helicus</name>
    <dbReference type="NCBI Taxonomy" id="388810"/>
    <lineage>
        <taxon>Eukaryota</taxon>
        <taxon>Fungi</taxon>
        <taxon>Fungi incertae sedis</taxon>
        <taxon>Chytridiomycota</taxon>
        <taxon>Chytridiomycota incertae sedis</taxon>
        <taxon>Chytridiomycetes</taxon>
        <taxon>Chytridiomycetes incertae sedis</taxon>
        <taxon>Blyttiomyces</taxon>
    </lineage>
</organism>
<dbReference type="Proteomes" id="UP000269721">
    <property type="component" value="Unassembled WGS sequence"/>
</dbReference>
<sequence>MPSSESQPLLGGVSASSKRPWRYVVVAVLAAFWIIVVFLVVGRSEFATTRPLSSRIHVRNIFHHLRAFQEIADVHGNRATGPGYDASTRYVISQLEEKTDCVISTQHFKVPVWTEMSPVVVARVKPEKVDFQAGVDVSLHRKT</sequence>
<dbReference type="AlphaFoldDB" id="A0A4P9WH44"/>
<feature type="transmembrane region" description="Helical" evidence="1">
    <location>
        <begin position="20"/>
        <end position="41"/>
    </location>
</feature>
<keyword evidence="3" id="KW-1185">Reference proteome</keyword>
<accession>A0A4P9WH44</accession>
<keyword evidence="1" id="KW-0472">Membrane</keyword>
<evidence type="ECO:0000256" key="1">
    <source>
        <dbReference type="SAM" id="Phobius"/>
    </source>
</evidence>
<evidence type="ECO:0000313" key="2">
    <source>
        <dbReference type="EMBL" id="RKO90380.1"/>
    </source>
</evidence>
<proteinExistence type="predicted"/>
<evidence type="ECO:0000313" key="3">
    <source>
        <dbReference type="Proteomes" id="UP000269721"/>
    </source>
</evidence>